<evidence type="ECO:0000313" key="2">
    <source>
        <dbReference type="EMBL" id="MBL4935722.1"/>
    </source>
</evidence>
<dbReference type="SUPFAM" id="SSF82171">
    <property type="entry name" value="DPP6 N-terminal domain-like"/>
    <property type="match status" value="1"/>
</dbReference>
<keyword evidence="1" id="KW-0472">Membrane</keyword>
<name>A0ABS1TAE6_9CLOT</name>
<evidence type="ECO:0000313" key="3">
    <source>
        <dbReference type="Proteomes" id="UP000632377"/>
    </source>
</evidence>
<dbReference type="InterPro" id="IPR015943">
    <property type="entry name" value="WD40/YVTN_repeat-like_dom_sf"/>
</dbReference>
<accession>A0ABS1TAE6</accession>
<evidence type="ECO:0008006" key="4">
    <source>
        <dbReference type="Google" id="ProtNLM"/>
    </source>
</evidence>
<keyword evidence="1" id="KW-1133">Transmembrane helix</keyword>
<keyword evidence="3" id="KW-1185">Reference proteome</keyword>
<dbReference type="EMBL" id="JAESWC010000002">
    <property type="protein sequence ID" value="MBL4935722.1"/>
    <property type="molecule type" value="Genomic_DNA"/>
</dbReference>
<protein>
    <recommendedName>
        <fullName evidence="4">Dipeptidyl peptidase IV</fullName>
    </recommendedName>
</protein>
<organism evidence="2 3">
    <name type="scientific">Clostridium rhizosphaerae</name>
    <dbReference type="NCBI Taxonomy" id="2803861"/>
    <lineage>
        <taxon>Bacteria</taxon>
        <taxon>Bacillati</taxon>
        <taxon>Bacillota</taxon>
        <taxon>Clostridia</taxon>
        <taxon>Eubacteriales</taxon>
        <taxon>Clostridiaceae</taxon>
        <taxon>Clostridium</taxon>
    </lineage>
</organism>
<dbReference type="Gene3D" id="2.130.10.10">
    <property type="entry name" value="YVTN repeat-like/Quinoprotein amine dehydrogenase"/>
    <property type="match status" value="1"/>
</dbReference>
<sequence length="358" mass="40649">MKKFKKVGVWILISIFLQAGVLFYLDRFYFVTESNVDIKKVEEPAKQVIANKDIEINIPEAAKNINISSDGKYVAYFSDETLYVVNTITGDKKQVEFDSDKKFSYYMWLPDVNNILIAEKKSTSKQSTITFSNYDAEKNKKKDIANDNSGKPTLINLSDKQSDVDDLEMSRLTGVIYIKISNKNIKNGRSSFYEMNRMAQISSLKVNSNSVGNINTFPHQARLAYEDLTYHKVYTTGINKAITIKGVTNTCLVGTDDEDKLYIGAVENNKIKKVYYGLVKDSMDTWRSIELKNVVDKKDIFVSSNGDIYVNDNLKGTITNIMSNKEITYKGKLIQMYENGAISLSDGKLYKISFNSKE</sequence>
<dbReference type="RefSeq" id="WP_202748314.1">
    <property type="nucleotide sequence ID" value="NZ_JAESWC010000002.1"/>
</dbReference>
<gene>
    <name evidence="2" type="ORF">JK636_08120</name>
</gene>
<proteinExistence type="predicted"/>
<evidence type="ECO:0000256" key="1">
    <source>
        <dbReference type="SAM" id="Phobius"/>
    </source>
</evidence>
<keyword evidence="1" id="KW-0812">Transmembrane</keyword>
<reference evidence="2 3" key="1">
    <citation type="submission" date="2021-01" db="EMBL/GenBank/DDBJ databases">
        <title>Genome public.</title>
        <authorList>
            <person name="Liu C."/>
            <person name="Sun Q."/>
        </authorList>
    </citation>
    <scope>NUCLEOTIDE SEQUENCE [LARGE SCALE GENOMIC DNA]</scope>
    <source>
        <strain evidence="2 3">YIM B02515</strain>
    </source>
</reference>
<dbReference type="Proteomes" id="UP000632377">
    <property type="component" value="Unassembled WGS sequence"/>
</dbReference>
<feature type="transmembrane region" description="Helical" evidence="1">
    <location>
        <begin position="7"/>
        <end position="25"/>
    </location>
</feature>
<comment type="caution">
    <text evidence="2">The sequence shown here is derived from an EMBL/GenBank/DDBJ whole genome shotgun (WGS) entry which is preliminary data.</text>
</comment>